<evidence type="ECO:0000256" key="2">
    <source>
        <dbReference type="SAM" id="Phobius"/>
    </source>
</evidence>
<keyword evidence="2" id="KW-0472">Membrane</keyword>
<reference evidence="4" key="1">
    <citation type="submission" date="2020-05" db="EMBL/GenBank/DDBJ databases">
        <authorList>
            <person name="Chiriac C."/>
            <person name="Salcher M."/>
            <person name="Ghai R."/>
            <person name="Kavagutti S V."/>
        </authorList>
    </citation>
    <scope>NUCLEOTIDE SEQUENCE</scope>
</reference>
<accession>A0A6J7U0D2</accession>
<feature type="domain" description="LytR/CpsA/Psr regulator C-terminal" evidence="3">
    <location>
        <begin position="92"/>
        <end position="182"/>
    </location>
</feature>
<protein>
    <submittedName>
        <fullName evidence="4">Unannotated protein</fullName>
    </submittedName>
</protein>
<keyword evidence="2" id="KW-0812">Transmembrane</keyword>
<dbReference type="EMBL" id="CAFBQW010000003">
    <property type="protein sequence ID" value="CAB5059433.1"/>
    <property type="molecule type" value="Genomic_DNA"/>
</dbReference>
<dbReference type="Gene3D" id="3.30.70.2390">
    <property type="match status" value="1"/>
</dbReference>
<name>A0A6J7U0D2_9ZZZZ</name>
<feature type="compositionally biased region" description="Low complexity" evidence="1">
    <location>
        <begin position="40"/>
        <end position="70"/>
    </location>
</feature>
<sequence length="186" mass="18850">MQQRGEKGLWVLAIGISAVVGFAIAGFPGIRSQDADALPTTTVERSSSVATSSTTSPSASTTSTTTPTTTVIASTRSTAAAPIVVVKSPQELTVRVGNGTRTSGAAAKVSEQLAAQGYTTRTPTDAKVNDLAATTVYYRGPHQAEAEVLANAIGLSAIDVLPITDPSPIEPDGAELIVIVGTNQAG</sequence>
<keyword evidence="2" id="KW-1133">Transmembrane helix</keyword>
<organism evidence="4">
    <name type="scientific">freshwater metagenome</name>
    <dbReference type="NCBI Taxonomy" id="449393"/>
    <lineage>
        <taxon>unclassified sequences</taxon>
        <taxon>metagenomes</taxon>
        <taxon>ecological metagenomes</taxon>
    </lineage>
</organism>
<gene>
    <name evidence="4" type="ORF">UFOPK4354_00055</name>
</gene>
<evidence type="ECO:0000313" key="4">
    <source>
        <dbReference type="EMBL" id="CAB5059433.1"/>
    </source>
</evidence>
<feature type="transmembrane region" description="Helical" evidence="2">
    <location>
        <begin position="9"/>
        <end position="30"/>
    </location>
</feature>
<feature type="region of interest" description="Disordered" evidence="1">
    <location>
        <begin position="38"/>
        <end position="70"/>
    </location>
</feature>
<dbReference type="InterPro" id="IPR027381">
    <property type="entry name" value="LytR/CpsA/Psr_C"/>
</dbReference>
<dbReference type="Pfam" id="PF13399">
    <property type="entry name" value="LytR_C"/>
    <property type="match status" value="1"/>
</dbReference>
<proteinExistence type="predicted"/>
<evidence type="ECO:0000259" key="3">
    <source>
        <dbReference type="Pfam" id="PF13399"/>
    </source>
</evidence>
<evidence type="ECO:0000256" key="1">
    <source>
        <dbReference type="SAM" id="MobiDB-lite"/>
    </source>
</evidence>
<dbReference type="AlphaFoldDB" id="A0A6J7U0D2"/>